<dbReference type="EMBL" id="CP098242">
    <property type="protein sequence ID" value="WAW09985.1"/>
    <property type="molecule type" value="Genomic_DNA"/>
</dbReference>
<accession>A0A9E9LYJ8</accession>
<dbReference type="RefSeq" id="WP_269308988.1">
    <property type="nucleotide sequence ID" value="NZ_CP098242.1"/>
</dbReference>
<evidence type="ECO:0000313" key="3">
    <source>
        <dbReference type="Proteomes" id="UP001156215"/>
    </source>
</evidence>
<gene>
    <name evidence="2" type="ORF">NB640_12315</name>
</gene>
<organism evidence="2 3">
    <name type="scientific">Oxalobacter vibrioformis</name>
    <dbReference type="NCBI Taxonomy" id="933080"/>
    <lineage>
        <taxon>Bacteria</taxon>
        <taxon>Pseudomonadati</taxon>
        <taxon>Pseudomonadota</taxon>
        <taxon>Betaproteobacteria</taxon>
        <taxon>Burkholderiales</taxon>
        <taxon>Oxalobacteraceae</taxon>
        <taxon>Oxalobacter</taxon>
    </lineage>
</organism>
<dbReference type="AlphaFoldDB" id="A0A9E9LYJ8"/>
<keyword evidence="3" id="KW-1185">Reference proteome</keyword>
<sequence length="85" mass="9593">MPSFYKEFLLPVFLFLVAATSIIMGIARLGVGYECGVYKEATGRDTKMCFMSCFIKAEDGKWYTYDEHKLFLAGGNMVITGKENK</sequence>
<name>A0A9E9LYJ8_9BURK</name>
<keyword evidence="1" id="KW-1133">Transmembrane helix</keyword>
<keyword evidence="1" id="KW-0812">Transmembrane</keyword>
<protein>
    <submittedName>
        <fullName evidence="2">Uncharacterized protein</fullName>
    </submittedName>
</protein>
<reference evidence="2" key="1">
    <citation type="journal article" date="2022" name="Front. Microbiol.">
        <title>New perspectives on an old grouping: The genomic and phenotypic variability of Oxalobacter formigenes and the implications for calcium oxalate stone prevention.</title>
        <authorList>
            <person name="Chmiel J.A."/>
            <person name="Carr C."/>
            <person name="Stuivenberg G.A."/>
            <person name="Venema R."/>
            <person name="Chanyi R.M."/>
            <person name="Al K.F."/>
            <person name="Giguere D."/>
            <person name="Say H."/>
            <person name="Akouris P.P."/>
            <person name="Dominguez Romero S.A."/>
            <person name="Kwong A."/>
            <person name="Tai V."/>
            <person name="Koval S.F."/>
            <person name="Razvi H."/>
            <person name="Bjazevic J."/>
            <person name="Burton J.P."/>
        </authorList>
    </citation>
    <scope>NUCLEOTIDE SEQUENCE</scope>
    <source>
        <strain evidence="2">WoOx3</strain>
    </source>
</reference>
<evidence type="ECO:0000256" key="1">
    <source>
        <dbReference type="SAM" id="Phobius"/>
    </source>
</evidence>
<proteinExistence type="predicted"/>
<keyword evidence="1" id="KW-0472">Membrane</keyword>
<dbReference type="Proteomes" id="UP001156215">
    <property type="component" value="Chromosome"/>
</dbReference>
<dbReference type="KEGG" id="ovb:NB640_12315"/>
<feature type="transmembrane region" description="Helical" evidence="1">
    <location>
        <begin position="12"/>
        <end position="31"/>
    </location>
</feature>
<evidence type="ECO:0000313" key="2">
    <source>
        <dbReference type="EMBL" id="WAW09985.1"/>
    </source>
</evidence>